<accession>A0A6G0Y7M0</accession>
<protein>
    <submittedName>
        <fullName evidence="2">THAP domain-containing protein 9</fullName>
    </submittedName>
</protein>
<organism evidence="2 3">
    <name type="scientific">Aphis craccivora</name>
    <name type="common">Cowpea aphid</name>
    <dbReference type="NCBI Taxonomy" id="307492"/>
    <lineage>
        <taxon>Eukaryota</taxon>
        <taxon>Metazoa</taxon>
        <taxon>Ecdysozoa</taxon>
        <taxon>Arthropoda</taxon>
        <taxon>Hexapoda</taxon>
        <taxon>Insecta</taxon>
        <taxon>Pterygota</taxon>
        <taxon>Neoptera</taxon>
        <taxon>Paraneoptera</taxon>
        <taxon>Hemiptera</taxon>
        <taxon>Sternorrhyncha</taxon>
        <taxon>Aphidomorpha</taxon>
        <taxon>Aphidoidea</taxon>
        <taxon>Aphididae</taxon>
        <taxon>Aphidini</taxon>
        <taxon>Aphis</taxon>
        <taxon>Aphis</taxon>
    </lineage>
</organism>
<dbReference type="Pfam" id="PF21788">
    <property type="entry name" value="TNP-like_GBD"/>
    <property type="match status" value="1"/>
</dbReference>
<dbReference type="InterPro" id="IPR048366">
    <property type="entry name" value="TNP-like_GBD"/>
</dbReference>
<gene>
    <name evidence="2" type="ORF">FWK35_00025614</name>
</gene>
<dbReference type="EMBL" id="VUJU01005705">
    <property type="protein sequence ID" value="KAF0750478.1"/>
    <property type="molecule type" value="Genomic_DNA"/>
</dbReference>
<keyword evidence="3" id="KW-1185">Reference proteome</keyword>
<dbReference type="AlphaFoldDB" id="A0A6G0Y7M0"/>
<dbReference type="Proteomes" id="UP000478052">
    <property type="component" value="Unassembled WGS sequence"/>
</dbReference>
<evidence type="ECO:0000313" key="2">
    <source>
        <dbReference type="EMBL" id="KAF0750478.1"/>
    </source>
</evidence>
<reference evidence="2 3" key="1">
    <citation type="submission" date="2019-08" db="EMBL/GenBank/DDBJ databases">
        <title>Whole genome of Aphis craccivora.</title>
        <authorList>
            <person name="Voronova N.V."/>
            <person name="Shulinski R.S."/>
            <person name="Bandarenka Y.V."/>
            <person name="Zhorov D.G."/>
            <person name="Warner D."/>
        </authorList>
    </citation>
    <scope>NUCLEOTIDE SEQUENCE [LARGE SCALE GENOMIC DNA]</scope>
    <source>
        <strain evidence="2">180601</strain>
        <tissue evidence="2">Whole Body</tissue>
    </source>
</reference>
<feature type="domain" description="Transposable element P transposase-like GTP-binding insertion" evidence="1">
    <location>
        <begin position="97"/>
        <end position="154"/>
    </location>
</feature>
<name>A0A6G0Y7M0_APHCR</name>
<proteinExistence type="predicted"/>
<evidence type="ECO:0000259" key="1">
    <source>
        <dbReference type="Pfam" id="PF21788"/>
    </source>
</evidence>
<comment type="caution">
    <text evidence="2">The sequence shown here is derived from an EMBL/GenBank/DDBJ whole genome shotgun (WGS) entry which is preliminary data.</text>
</comment>
<sequence length="175" mass="20576">MKTRVNDIDLFERVRAMLRFVFKNTDIEVTIYKEQCANLPTKPSFKHSNTKEDVHIFLVTVHMLKLVRNTLGNWGTLYEQNGKLIEWDYFKKLVDLKMKVSLAALSASVADALTLCKNKRFEGFQNSTIKFCKKINDIFDFLNTRNFLEQLQCKRPLNANLEDLMHKFVMIQFCI</sequence>
<evidence type="ECO:0000313" key="3">
    <source>
        <dbReference type="Proteomes" id="UP000478052"/>
    </source>
</evidence>